<dbReference type="RefSeq" id="WP_163284541.1">
    <property type="nucleotide sequence ID" value="NZ_JAAGVY010000010.1"/>
</dbReference>
<dbReference type="AlphaFoldDB" id="A0A7K3WPF7"/>
<dbReference type="GO" id="GO:0008237">
    <property type="term" value="F:metallopeptidase activity"/>
    <property type="evidence" value="ECO:0007669"/>
    <property type="project" value="UniProtKB-KW"/>
</dbReference>
<gene>
    <name evidence="1" type="ORF">G3O08_07685</name>
</gene>
<sequence>MESHGADRHPFSGKNTMNREAAIAHWTKRLVHKMPPSAAPLIARWIVDLKVHFVISKPRKTKLGDFMAAHNGKPPRISVNSDLNPYNFLITSIHEFAHLGCYLKHANKVNPHGNEWKKIYTDMLKPFVSKSIFPEELIPVLVYHVSNPLASSCTCPKLSRALALYDNNPGTFLSDISAKVIFTFHEVEYLKLEKRRTRYICKRMSDGKKFLISGRALVETPELKLT</sequence>
<reference evidence="1 2" key="1">
    <citation type="submission" date="2020-02" db="EMBL/GenBank/DDBJ databases">
        <title>Out from the shadows clarifying the taxonomy of the family Cryomorphaceae and related taxa by utilizing the GTDB taxonomic framework.</title>
        <authorList>
            <person name="Bowman J.P."/>
        </authorList>
    </citation>
    <scope>NUCLEOTIDE SEQUENCE [LARGE SCALE GENOMIC DNA]</scope>
    <source>
        <strain evidence="1 2">QSSC 1-22</strain>
    </source>
</reference>
<evidence type="ECO:0000313" key="2">
    <source>
        <dbReference type="Proteomes" id="UP000486602"/>
    </source>
</evidence>
<comment type="caution">
    <text evidence="1">The sequence shown here is derived from an EMBL/GenBank/DDBJ whole genome shotgun (WGS) entry which is preliminary data.</text>
</comment>
<evidence type="ECO:0000313" key="1">
    <source>
        <dbReference type="EMBL" id="NEN23378.1"/>
    </source>
</evidence>
<name>A0A7K3WPF7_9FLAO</name>
<keyword evidence="1" id="KW-0378">Hydrolase</keyword>
<dbReference type="GO" id="GO:0006508">
    <property type="term" value="P:proteolysis"/>
    <property type="evidence" value="ECO:0007669"/>
    <property type="project" value="UniProtKB-KW"/>
</dbReference>
<accession>A0A7K3WPF7</accession>
<proteinExistence type="predicted"/>
<organism evidence="1 2">
    <name type="scientific">Cryomorpha ignava</name>
    <dbReference type="NCBI Taxonomy" id="101383"/>
    <lineage>
        <taxon>Bacteria</taxon>
        <taxon>Pseudomonadati</taxon>
        <taxon>Bacteroidota</taxon>
        <taxon>Flavobacteriia</taxon>
        <taxon>Flavobacteriales</taxon>
        <taxon>Cryomorphaceae</taxon>
        <taxon>Cryomorpha</taxon>
    </lineage>
</organism>
<dbReference type="Proteomes" id="UP000486602">
    <property type="component" value="Unassembled WGS sequence"/>
</dbReference>
<keyword evidence="2" id="KW-1185">Reference proteome</keyword>
<dbReference type="EMBL" id="JAAGVY010000010">
    <property type="protein sequence ID" value="NEN23378.1"/>
    <property type="molecule type" value="Genomic_DNA"/>
</dbReference>
<protein>
    <submittedName>
        <fullName evidence="1">SprT family zinc-dependent metalloprotease</fullName>
    </submittedName>
</protein>
<keyword evidence="1" id="KW-0645">Protease</keyword>
<keyword evidence="1" id="KW-0482">Metalloprotease</keyword>